<evidence type="ECO:0000313" key="2">
    <source>
        <dbReference type="Proteomes" id="UP001152888"/>
    </source>
</evidence>
<keyword evidence="2" id="KW-1185">Reference proteome</keyword>
<dbReference type="GO" id="GO:0005634">
    <property type="term" value="C:nucleus"/>
    <property type="evidence" value="ECO:0007669"/>
    <property type="project" value="TreeGrafter"/>
</dbReference>
<name>A0A9P0KB24_ACAOB</name>
<gene>
    <name evidence="1" type="ORF">ACAOBT_LOCUS9527</name>
</gene>
<dbReference type="Proteomes" id="UP001152888">
    <property type="component" value="Unassembled WGS sequence"/>
</dbReference>
<dbReference type="OrthoDB" id="6415470at2759"/>
<evidence type="ECO:0000313" key="1">
    <source>
        <dbReference type="EMBL" id="CAH1971636.1"/>
    </source>
</evidence>
<reference evidence="1" key="1">
    <citation type="submission" date="2022-03" db="EMBL/GenBank/DDBJ databases">
        <authorList>
            <person name="Sayadi A."/>
        </authorList>
    </citation>
    <scope>NUCLEOTIDE SEQUENCE</scope>
</reference>
<organism evidence="1 2">
    <name type="scientific">Acanthoscelides obtectus</name>
    <name type="common">Bean weevil</name>
    <name type="synonym">Bruchus obtectus</name>
    <dbReference type="NCBI Taxonomy" id="200917"/>
    <lineage>
        <taxon>Eukaryota</taxon>
        <taxon>Metazoa</taxon>
        <taxon>Ecdysozoa</taxon>
        <taxon>Arthropoda</taxon>
        <taxon>Hexapoda</taxon>
        <taxon>Insecta</taxon>
        <taxon>Pterygota</taxon>
        <taxon>Neoptera</taxon>
        <taxon>Endopterygota</taxon>
        <taxon>Coleoptera</taxon>
        <taxon>Polyphaga</taxon>
        <taxon>Cucujiformia</taxon>
        <taxon>Chrysomeloidea</taxon>
        <taxon>Chrysomelidae</taxon>
        <taxon>Bruchinae</taxon>
        <taxon>Bruchini</taxon>
        <taxon>Acanthoscelides</taxon>
    </lineage>
</organism>
<dbReference type="PANTHER" id="PTHR13475">
    <property type="entry name" value="NEUGRIN"/>
    <property type="match status" value="1"/>
</dbReference>
<dbReference type="AlphaFoldDB" id="A0A9P0KB24"/>
<dbReference type="Pfam" id="PF06413">
    <property type="entry name" value="Neugrin"/>
    <property type="match status" value="1"/>
</dbReference>
<evidence type="ECO:0008006" key="3">
    <source>
        <dbReference type="Google" id="ProtNLM"/>
    </source>
</evidence>
<accession>A0A9P0KB24</accession>
<proteinExistence type="predicted"/>
<dbReference type="EMBL" id="CAKOFQ010006787">
    <property type="protein sequence ID" value="CAH1971636.1"/>
    <property type="molecule type" value="Genomic_DNA"/>
</dbReference>
<dbReference type="InterPro" id="IPR010487">
    <property type="entry name" value="NGRN/Rrg9"/>
</dbReference>
<dbReference type="PANTHER" id="PTHR13475:SF3">
    <property type="entry name" value="NEUGRIN"/>
    <property type="match status" value="1"/>
</dbReference>
<sequence>MFTVRSVSTIQTMKPLLRNYSRKLKLDPGIQKRKKVLDSPEANEEDFESLESDFMNVHKSHKQFERDMELEMEKLEYNILKRKYFKQVFPNFLTWADKEQIKYLHSSDPEEWTVEKLAESFPALPETIKKVLRAKYTKVQTKIQNHDESVQHNWELFKKGQMKYLPGELTEHLNKFSNRSLNFNPSTLSQQNIKEVLIEKKTLASNEFSDIITSYEALKQKNKKIEESINVDMDQLNIKPDPDNPDSGIIGKVTNKNSLVTFKELQRNIEHKANRGKKVDEDEKLILKSLETHSSAQEIVTQVLRPEDVVAISKNKYKSSGGSLVKKSERDYSHLIYPERIVIPKDKVKKHCIYKLNDCYYDHDGYFLYRVPGME</sequence>
<protein>
    <recommendedName>
        <fullName evidence="3">Neurite outgrowth-associated protein</fullName>
    </recommendedName>
</protein>
<comment type="caution">
    <text evidence="1">The sequence shown here is derived from an EMBL/GenBank/DDBJ whole genome shotgun (WGS) entry which is preliminary data.</text>
</comment>